<feature type="region of interest" description="Disordered" evidence="1">
    <location>
        <begin position="105"/>
        <end position="131"/>
    </location>
</feature>
<dbReference type="RefSeq" id="WP_284921627.1">
    <property type="nucleotide sequence ID" value="NZ_CP126980.1"/>
</dbReference>
<dbReference type="EMBL" id="CP126980">
    <property type="protein sequence ID" value="WIN00145.1"/>
    <property type="molecule type" value="Genomic_DNA"/>
</dbReference>
<dbReference type="Proteomes" id="UP001240150">
    <property type="component" value="Chromosome"/>
</dbReference>
<evidence type="ECO:0000256" key="1">
    <source>
        <dbReference type="SAM" id="MobiDB-lite"/>
    </source>
</evidence>
<protein>
    <submittedName>
        <fullName evidence="2">Uncharacterized protein</fullName>
    </submittedName>
</protein>
<organism evidence="2 3">
    <name type="scientific">Actinoplanes oblitus</name>
    <dbReference type="NCBI Taxonomy" id="3040509"/>
    <lineage>
        <taxon>Bacteria</taxon>
        <taxon>Bacillati</taxon>
        <taxon>Actinomycetota</taxon>
        <taxon>Actinomycetes</taxon>
        <taxon>Micromonosporales</taxon>
        <taxon>Micromonosporaceae</taxon>
        <taxon>Actinoplanes</taxon>
    </lineage>
</organism>
<sequence length="131" mass="14528">MLRWNPAHLGPDPAGRLPVNVTEQVVTNLTALPRTDHTAVTALPLHLHKGAAYLSCWKISDLSGDTGTLHPSPHTHRRPMFSHGLAYQDELVDAGVDEQPCIQPVLLPPVRAPAPHRTPRLPPRRRSRPHR</sequence>
<feature type="compositionally biased region" description="Basic residues" evidence="1">
    <location>
        <begin position="117"/>
        <end position="131"/>
    </location>
</feature>
<reference evidence="2 3" key="1">
    <citation type="submission" date="2023-06" db="EMBL/GenBank/DDBJ databases">
        <authorList>
            <person name="Yushchuk O."/>
            <person name="Binda E."/>
            <person name="Ruckert-Reed C."/>
            <person name="Fedorenko V."/>
            <person name="Kalinowski J."/>
            <person name="Marinelli F."/>
        </authorList>
    </citation>
    <scope>NUCLEOTIDE SEQUENCE [LARGE SCALE GENOMIC DNA]</scope>
    <source>
        <strain evidence="2 3">NRRL 3884</strain>
    </source>
</reference>
<evidence type="ECO:0000313" key="3">
    <source>
        <dbReference type="Proteomes" id="UP001240150"/>
    </source>
</evidence>
<gene>
    <name evidence="2" type="ORF">ACTOB_003830</name>
</gene>
<name>A0ABY8WQG0_9ACTN</name>
<evidence type="ECO:0000313" key="2">
    <source>
        <dbReference type="EMBL" id="WIN00145.1"/>
    </source>
</evidence>
<proteinExistence type="predicted"/>
<accession>A0ABY8WQG0</accession>
<keyword evidence="3" id="KW-1185">Reference proteome</keyword>